<sequence>MEFSVLVSGLQYFLLIMGGCLIFFILVLFFSNRYTRSKLNQMEQNEKMNEIQRMTR</sequence>
<gene>
    <name evidence="2" type="ORF">HFZ78_00790</name>
</gene>
<organism evidence="2 3">
    <name type="scientific">Priestia megaterium</name>
    <name type="common">Bacillus megaterium</name>
    <dbReference type="NCBI Taxonomy" id="1404"/>
    <lineage>
        <taxon>Bacteria</taxon>
        <taxon>Bacillati</taxon>
        <taxon>Bacillota</taxon>
        <taxon>Bacilli</taxon>
        <taxon>Bacillales</taxon>
        <taxon>Bacillaceae</taxon>
        <taxon>Priestia</taxon>
    </lineage>
</organism>
<evidence type="ECO:0000313" key="2">
    <source>
        <dbReference type="EMBL" id="QIZ05485.1"/>
    </source>
</evidence>
<proteinExistence type="predicted"/>
<accession>A0A6H1NW73</accession>
<keyword evidence="1" id="KW-0812">Transmembrane</keyword>
<keyword evidence="1" id="KW-0472">Membrane</keyword>
<protein>
    <submittedName>
        <fullName evidence="2">Uncharacterized protein</fullName>
    </submittedName>
</protein>
<reference evidence="2 3" key="1">
    <citation type="submission" date="2020-04" db="EMBL/GenBank/DDBJ databases">
        <title>Genome-Wide Identification of 5-Methylcytosine Sites in Bacterial Genomes By High-Throughput Sequencing of MspJI Restriction Fragments.</title>
        <authorList>
            <person name="Wu V."/>
        </authorList>
    </citation>
    <scope>NUCLEOTIDE SEQUENCE [LARGE SCALE GENOMIC DNA]</scope>
    <source>
        <strain evidence="2 3">S2</strain>
    </source>
</reference>
<dbReference type="AlphaFoldDB" id="A0A6H1NW73"/>
<keyword evidence="1" id="KW-1133">Transmembrane helix</keyword>
<name>A0A6H1NW73_PRIMG</name>
<evidence type="ECO:0000256" key="1">
    <source>
        <dbReference type="SAM" id="Phobius"/>
    </source>
</evidence>
<evidence type="ECO:0000313" key="3">
    <source>
        <dbReference type="Proteomes" id="UP000501868"/>
    </source>
</evidence>
<feature type="transmembrane region" description="Helical" evidence="1">
    <location>
        <begin position="12"/>
        <end position="30"/>
    </location>
</feature>
<reference evidence="2 3" key="2">
    <citation type="submission" date="2020-04" db="EMBL/GenBank/DDBJ databases">
        <authorList>
            <person name="Fomenkov A."/>
            <person name="Anton B.P."/>
            <person name="Roberts R.J."/>
        </authorList>
    </citation>
    <scope>NUCLEOTIDE SEQUENCE [LARGE SCALE GENOMIC DNA]</scope>
    <source>
        <strain evidence="2 3">S2</strain>
    </source>
</reference>
<dbReference type="Proteomes" id="UP000501868">
    <property type="component" value="Chromosome"/>
</dbReference>
<dbReference type="EMBL" id="CP051128">
    <property type="protein sequence ID" value="QIZ05485.1"/>
    <property type="molecule type" value="Genomic_DNA"/>
</dbReference>